<reference evidence="2 4" key="2">
    <citation type="submission" date="2024-11" db="EMBL/GenBank/DDBJ databases">
        <title>Draft genome sequences of two bacteria associated to sugarcane roots in Colombia.</title>
        <authorList>
            <person name="Pardo-Diaz S."/>
            <person name="Masmela-Mendoza J."/>
            <person name="Delgadillo-Duran P."/>
            <person name="Bautista E.J."/>
            <person name="Rojas-Tapias D.F."/>
        </authorList>
    </citation>
    <scope>NUCLEOTIDE SEQUENCE [LARGE SCALE GENOMIC DNA]</scope>
    <source>
        <strain evidence="2 4">Ap18</strain>
    </source>
</reference>
<gene>
    <name evidence="2" type="ORF">ACJ41P_02800</name>
    <name evidence="1" type="ORF">FH063_001221</name>
</gene>
<protein>
    <submittedName>
        <fullName evidence="1">Uncharacterized protein</fullName>
    </submittedName>
</protein>
<dbReference type="RefSeq" id="WP_175429608.1">
    <property type="nucleotide sequence ID" value="NZ_CP007793.1"/>
</dbReference>
<proteinExistence type="predicted"/>
<dbReference type="Proteomes" id="UP000325333">
    <property type="component" value="Unassembled WGS sequence"/>
</dbReference>
<evidence type="ECO:0000313" key="2">
    <source>
        <dbReference type="EMBL" id="MFL7900035.1"/>
    </source>
</evidence>
<organism evidence="1 3">
    <name type="scientific">Azospirillum argentinense</name>
    <dbReference type="NCBI Taxonomy" id="2970906"/>
    <lineage>
        <taxon>Bacteria</taxon>
        <taxon>Pseudomonadati</taxon>
        <taxon>Pseudomonadota</taxon>
        <taxon>Alphaproteobacteria</taxon>
        <taxon>Rhodospirillales</taxon>
        <taxon>Azospirillaceae</taxon>
        <taxon>Azospirillum</taxon>
    </lineage>
</organism>
<evidence type="ECO:0000313" key="3">
    <source>
        <dbReference type="Proteomes" id="UP000325333"/>
    </source>
</evidence>
<sequence>MPINSERELEQAVAEFQRLADEPAGSSGERRKLELDAEIKAFYVQHSDDMRKGKPRHE</sequence>
<dbReference type="AlphaFoldDB" id="A0A5B0L438"/>
<evidence type="ECO:0000313" key="4">
    <source>
        <dbReference type="Proteomes" id="UP001628281"/>
    </source>
</evidence>
<comment type="caution">
    <text evidence="1">The sequence shown here is derived from an EMBL/GenBank/DDBJ whole genome shotgun (WGS) entry which is preliminary data.</text>
</comment>
<accession>A0A5B0L438</accession>
<evidence type="ECO:0000313" key="1">
    <source>
        <dbReference type="EMBL" id="KAA1059021.1"/>
    </source>
</evidence>
<dbReference type="EMBL" id="JBJLSN010000003">
    <property type="protein sequence ID" value="MFL7900035.1"/>
    <property type="molecule type" value="Genomic_DNA"/>
</dbReference>
<reference evidence="1 3" key="1">
    <citation type="submission" date="2019-07" db="EMBL/GenBank/DDBJ databases">
        <title>Genome sequencing of the stress-tolerant strain Azospirillum brasilense Az19.</title>
        <authorList>
            <person name="Maroniche G.A."/>
            <person name="Garcia J.E."/>
            <person name="Pagnussat L."/>
            <person name="Amenta M."/>
            <person name="Creus C.M."/>
        </authorList>
    </citation>
    <scope>NUCLEOTIDE SEQUENCE [LARGE SCALE GENOMIC DNA]</scope>
    <source>
        <strain evidence="1 3">Az19</strain>
    </source>
</reference>
<keyword evidence="4" id="KW-1185">Reference proteome</keyword>
<dbReference type="Proteomes" id="UP001628281">
    <property type="component" value="Unassembled WGS sequence"/>
</dbReference>
<dbReference type="EMBL" id="VEWN01000001">
    <property type="protein sequence ID" value="KAA1059021.1"/>
    <property type="molecule type" value="Genomic_DNA"/>
</dbReference>
<name>A0A5B0L438_9PROT</name>